<comment type="caution">
    <text evidence="1">The sequence shown here is derived from an EMBL/GenBank/DDBJ whole genome shotgun (WGS) entry which is preliminary data.</text>
</comment>
<gene>
    <name evidence="1" type="ORF">LCGC14_1636160</name>
</gene>
<evidence type="ECO:0000313" key="1">
    <source>
        <dbReference type="EMBL" id="KKM21371.1"/>
    </source>
</evidence>
<organism evidence="1">
    <name type="scientific">marine sediment metagenome</name>
    <dbReference type="NCBI Taxonomy" id="412755"/>
    <lineage>
        <taxon>unclassified sequences</taxon>
        <taxon>metagenomes</taxon>
        <taxon>ecological metagenomes</taxon>
    </lineage>
</organism>
<protein>
    <submittedName>
        <fullName evidence="1">Uncharacterized protein</fullName>
    </submittedName>
</protein>
<sequence length="71" mass="7920">MSDRVKRLAKRWEVLDQQGMSSQDHARFFANAVADELDMMSTDEHEAAEAVIDVANQLRAQATGEAQEPTT</sequence>
<proteinExistence type="predicted"/>
<reference evidence="1" key="1">
    <citation type="journal article" date="2015" name="Nature">
        <title>Complex archaea that bridge the gap between prokaryotes and eukaryotes.</title>
        <authorList>
            <person name="Spang A."/>
            <person name="Saw J.H."/>
            <person name="Jorgensen S.L."/>
            <person name="Zaremba-Niedzwiedzka K."/>
            <person name="Martijn J."/>
            <person name="Lind A.E."/>
            <person name="van Eijk R."/>
            <person name="Schleper C."/>
            <person name="Guy L."/>
            <person name="Ettema T.J."/>
        </authorList>
    </citation>
    <scope>NUCLEOTIDE SEQUENCE</scope>
</reference>
<dbReference type="EMBL" id="LAZR01013567">
    <property type="protein sequence ID" value="KKM21371.1"/>
    <property type="molecule type" value="Genomic_DNA"/>
</dbReference>
<dbReference type="AlphaFoldDB" id="A0A0F9I162"/>
<accession>A0A0F9I162</accession>
<name>A0A0F9I162_9ZZZZ</name>